<reference evidence="2" key="1">
    <citation type="journal article" date="2022" name="Plant J.">
        <title>Strategies of tolerance reflected in two North American maple genomes.</title>
        <authorList>
            <person name="McEvoy S.L."/>
            <person name="Sezen U.U."/>
            <person name="Trouern-Trend A."/>
            <person name="McMahon S.M."/>
            <person name="Schaberg P.G."/>
            <person name="Yang J."/>
            <person name="Wegrzyn J.L."/>
            <person name="Swenson N.G."/>
        </authorList>
    </citation>
    <scope>NUCLEOTIDE SEQUENCE</scope>
    <source>
        <strain evidence="2">NS2018</strain>
    </source>
</reference>
<dbReference type="EMBL" id="JAUESC010000002">
    <property type="protein sequence ID" value="KAK0603008.1"/>
    <property type="molecule type" value="Genomic_DNA"/>
</dbReference>
<reference evidence="2" key="2">
    <citation type="submission" date="2023-06" db="EMBL/GenBank/DDBJ databases">
        <authorList>
            <person name="Swenson N.G."/>
            <person name="Wegrzyn J.L."/>
            <person name="Mcevoy S.L."/>
        </authorList>
    </citation>
    <scope>NUCLEOTIDE SEQUENCE</scope>
    <source>
        <strain evidence="2">NS2018</strain>
        <tissue evidence="2">Leaf</tissue>
    </source>
</reference>
<feature type="compositionally biased region" description="Basic and acidic residues" evidence="1">
    <location>
        <begin position="125"/>
        <end position="143"/>
    </location>
</feature>
<sequence>MKTRVDVSGGGDGHVHKLPPKFFKYDNVGCYTINSNTEDEKPNEHDYPSSLNDTFVGVEQGAGVEDGIGGTKNYGGAGGFAFGGPSHDPFLAALSHWILPCAGRKLRFKPFYSYNPNAKIVLEKRKGKDREREQLETDSRSSFDEDSGEGPISHFPNFWGETSKVISDYIVGGKLVVDLSGGLTELFLGVGSGPIEDKGKIGSCQVQSKDNILDQDNVALAQANSSQIHNGSFISGSVGEASTFVQETCNEGDLDSISNQSEEGELTSSILLQGKTRRNKVRKARKRHGMVTRRDKSEAPILSKAMEQRKSVEGGCEKIWNLRVKLAKVIEKGVELGLLNSSNDGVGRKGLVIACKLGEWILDEEVAKVIETGLALGFDFNGEKMSISEEILTMEKEDVDRFVAMKERQ</sequence>
<feature type="region of interest" description="Disordered" evidence="1">
    <location>
        <begin position="125"/>
        <end position="149"/>
    </location>
</feature>
<dbReference type="AlphaFoldDB" id="A0AA39T696"/>
<organism evidence="2 3">
    <name type="scientific">Acer saccharum</name>
    <name type="common">Sugar maple</name>
    <dbReference type="NCBI Taxonomy" id="4024"/>
    <lineage>
        <taxon>Eukaryota</taxon>
        <taxon>Viridiplantae</taxon>
        <taxon>Streptophyta</taxon>
        <taxon>Embryophyta</taxon>
        <taxon>Tracheophyta</taxon>
        <taxon>Spermatophyta</taxon>
        <taxon>Magnoliopsida</taxon>
        <taxon>eudicotyledons</taxon>
        <taxon>Gunneridae</taxon>
        <taxon>Pentapetalae</taxon>
        <taxon>rosids</taxon>
        <taxon>malvids</taxon>
        <taxon>Sapindales</taxon>
        <taxon>Sapindaceae</taxon>
        <taxon>Hippocastanoideae</taxon>
        <taxon>Acereae</taxon>
        <taxon>Acer</taxon>
    </lineage>
</organism>
<evidence type="ECO:0000313" key="2">
    <source>
        <dbReference type="EMBL" id="KAK0603008.1"/>
    </source>
</evidence>
<dbReference type="Proteomes" id="UP001168877">
    <property type="component" value="Unassembled WGS sequence"/>
</dbReference>
<evidence type="ECO:0000313" key="3">
    <source>
        <dbReference type="Proteomes" id="UP001168877"/>
    </source>
</evidence>
<gene>
    <name evidence="2" type="ORF">LWI29_000415</name>
</gene>
<proteinExistence type="predicted"/>
<keyword evidence="3" id="KW-1185">Reference proteome</keyword>
<protein>
    <submittedName>
        <fullName evidence="2">Uncharacterized protein</fullName>
    </submittedName>
</protein>
<accession>A0AA39T696</accession>
<name>A0AA39T696_ACESA</name>
<evidence type="ECO:0000256" key="1">
    <source>
        <dbReference type="SAM" id="MobiDB-lite"/>
    </source>
</evidence>
<comment type="caution">
    <text evidence="2">The sequence shown here is derived from an EMBL/GenBank/DDBJ whole genome shotgun (WGS) entry which is preliminary data.</text>
</comment>